<sequence length="160" mass="16844">MPEMWDADLPTTTPTTPTTSTTRTTNITPGTTRRTTTRPTSNTTTGTTKPTISTTAIAAIFSPSAPSFSSPPSPPPSPFPTSHTSSSTTNRKPRSGLALIGDGSSAMDEVLRTIVAHFAILIRAQLLTHLVRPFALFTLSERPSDPTTAGVNLAVIEAPQ</sequence>
<evidence type="ECO:0000313" key="3">
    <source>
        <dbReference type="Proteomes" id="UP000249402"/>
    </source>
</evidence>
<protein>
    <submittedName>
        <fullName evidence="2">Uncharacterized protein</fullName>
    </submittedName>
</protein>
<feature type="region of interest" description="Disordered" evidence="1">
    <location>
        <begin position="1"/>
        <end position="100"/>
    </location>
</feature>
<evidence type="ECO:0000313" key="2">
    <source>
        <dbReference type="EMBL" id="RAL02620.1"/>
    </source>
</evidence>
<keyword evidence="3" id="KW-1185">Reference proteome</keyword>
<organism evidence="2 3">
    <name type="scientific">Aspergillus ibericus CBS 121593</name>
    <dbReference type="NCBI Taxonomy" id="1448316"/>
    <lineage>
        <taxon>Eukaryota</taxon>
        <taxon>Fungi</taxon>
        <taxon>Dikarya</taxon>
        <taxon>Ascomycota</taxon>
        <taxon>Pezizomycotina</taxon>
        <taxon>Eurotiomycetes</taxon>
        <taxon>Eurotiomycetidae</taxon>
        <taxon>Eurotiales</taxon>
        <taxon>Aspergillaceae</taxon>
        <taxon>Aspergillus</taxon>
        <taxon>Aspergillus subgen. Circumdati</taxon>
    </lineage>
</organism>
<dbReference type="Proteomes" id="UP000249402">
    <property type="component" value="Unassembled WGS sequence"/>
</dbReference>
<feature type="compositionally biased region" description="Low complexity" evidence="1">
    <location>
        <begin position="10"/>
        <end position="68"/>
    </location>
</feature>
<feature type="compositionally biased region" description="Low complexity" evidence="1">
    <location>
        <begin position="80"/>
        <end position="89"/>
    </location>
</feature>
<dbReference type="VEuPathDB" id="FungiDB:BO80DRAFT_443421"/>
<proteinExistence type="predicted"/>
<evidence type="ECO:0000256" key="1">
    <source>
        <dbReference type="SAM" id="MobiDB-lite"/>
    </source>
</evidence>
<dbReference type="AlphaFoldDB" id="A0A395H4P6"/>
<feature type="compositionally biased region" description="Pro residues" evidence="1">
    <location>
        <begin position="69"/>
        <end position="79"/>
    </location>
</feature>
<dbReference type="GeneID" id="37226216"/>
<dbReference type="RefSeq" id="XP_025576947.1">
    <property type="nucleotide sequence ID" value="XM_025721351.1"/>
</dbReference>
<reference evidence="2 3" key="1">
    <citation type="submission" date="2018-02" db="EMBL/GenBank/DDBJ databases">
        <title>The genomes of Aspergillus section Nigri reveals drivers in fungal speciation.</title>
        <authorList>
            <consortium name="DOE Joint Genome Institute"/>
            <person name="Vesth T.C."/>
            <person name="Nybo J."/>
            <person name="Theobald S."/>
            <person name="Brandl J."/>
            <person name="Frisvad J.C."/>
            <person name="Nielsen K.F."/>
            <person name="Lyhne E.K."/>
            <person name="Kogle M.E."/>
            <person name="Kuo A."/>
            <person name="Riley R."/>
            <person name="Clum A."/>
            <person name="Nolan M."/>
            <person name="Lipzen A."/>
            <person name="Salamov A."/>
            <person name="Henrissat B."/>
            <person name="Wiebenga A."/>
            <person name="De vries R.P."/>
            <person name="Grigoriev I.V."/>
            <person name="Mortensen U.H."/>
            <person name="Andersen M.R."/>
            <person name="Baker S.E."/>
        </authorList>
    </citation>
    <scope>NUCLEOTIDE SEQUENCE [LARGE SCALE GENOMIC DNA]</scope>
    <source>
        <strain evidence="2 3">CBS 121593</strain>
    </source>
</reference>
<gene>
    <name evidence="2" type="ORF">BO80DRAFT_443421</name>
</gene>
<name>A0A395H4P6_9EURO</name>
<dbReference type="EMBL" id="KZ824430">
    <property type="protein sequence ID" value="RAL02620.1"/>
    <property type="molecule type" value="Genomic_DNA"/>
</dbReference>
<accession>A0A395H4P6</accession>